<dbReference type="PANTHER" id="PTHR30472:SF25">
    <property type="entry name" value="ABC TRANSPORTER PERMEASE PROTEIN MJ0876-RELATED"/>
    <property type="match status" value="1"/>
</dbReference>
<keyword evidence="5 8" id="KW-0812">Transmembrane</keyword>
<accession>A0A5C0XMF5</accession>
<comment type="subcellular location">
    <subcellularLocation>
        <location evidence="1">Cell membrane</location>
        <topology evidence="1">Multi-pass membrane protein</topology>
    </subcellularLocation>
</comment>
<keyword evidence="4" id="KW-1003">Cell membrane</keyword>
<dbReference type="GeneID" id="13302315"/>
<feature type="transmembrane region" description="Helical" evidence="8">
    <location>
        <begin position="118"/>
        <end position="135"/>
    </location>
</feature>
<protein>
    <submittedName>
        <fullName evidence="9">Iron ABC transporter permease</fullName>
    </submittedName>
</protein>
<evidence type="ECO:0000256" key="1">
    <source>
        <dbReference type="ARBA" id="ARBA00004651"/>
    </source>
</evidence>
<evidence type="ECO:0000256" key="2">
    <source>
        <dbReference type="ARBA" id="ARBA00007935"/>
    </source>
</evidence>
<feature type="transmembrane region" description="Helical" evidence="8">
    <location>
        <begin position="234"/>
        <end position="259"/>
    </location>
</feature>
<dbReference type="GO" id="GO:0005886">
    <property type="term" value="C:plasma membrane"/>
    <property type="evidence" value="ECO:0007669"/>
    <property type="project" value="UniProtKB-SubCell"/>
</dbReference>
<evidence type="ECO:0000256" key="5">
    <source>
        <dbReference type="ARBA" id="ARBA00022692"/>
    </source>
</evidence>
<evidence type="ECO:0000313" key="9">
    <source>
        <dbReference type="EMBL" id="QEK78216.1"/>
    </source>
</evidence>
<feature type="transmembrane region" description="Helical" evidence="8">
    <location>
        <begin position="147"/>
        <end position="166"/>
    </location>
</feature>
<gene>
    <name evidence="9" type="ORF">PFDSM3638_02510</name>
</gene>
<dbReference type="SUPFAM" id="SSF81345">
    <property type="entry name" value="ABC transporter involved in vitamin B12 uptake, BtuC"/>
    <property type="match status" value="1"/>
</dbReference>
<dbReference type="InterPro" id="IPR037294">
    <property type="entry name" value="ABC_BtuC-like"/>
</dbReference>
<name>A0A5C0XMF5_PYRFU</name>
<sequence>MKKVITALILASLASVILGVVFGSVRIPLNDVVSSLSLPTILKYLRGEVSGKAYIILGIRLPRVLLAYLVGFSLALAGTATQALFKNPLADPYILGISGGASIGAVIALIYCPHLTEVFAFLGAVLAVYVVYNIAKVDGHVPVDILLLAGIAFGFFSHAITSYLLYLNKDKVHQGLSWLYGTFSLASWEKVGIAFVVSLLGSFLLLTSWRELNLLLLGEESIALGLDINLYRKFIIFTVALLTGVAVAESGIIGFVGLISPHVMRMIVGPNHKRLLPTSALFGGTLMVISDLLSRTITAPVEIPIGIVTALFGAPFFAYLLIKRKRGELYA</sequence>
<feature type="transmembrane region" description="Helical" evidence="8">
    <location>
        <begin position="91"/>
        <end position="111"/>
    </location>
</feature>
<dbReference type="PANTHER" id="PTHR30472">
    <property type="entry name" value="FERRIC ENTEROBACTIN TRANSPORT SYSTEM PERMEASE PROTEIN"/>
    <property type="match status" value="1"/>
</dbReference>
<evidence type="ECO:0000313" key="10">
    <source>
        <dbReference type="Proteomes" id="UP000324354"/>
    </source>
</evidence>
<evidence type="ECO:0000256" key="4">
    <source>
        <dbReference type="ARBA" id="ARBA00022475"/>
    </source>
</evidence>
<comment type="similarity">
    <text evidence="2">Belongs to the binding-protein-dependent transport system permease family. FecCD subfamily.</text>
</comment>
<proteinExistence type="inferred from homology"/>
<feature type="transmembrane region" description="Helical" evidence="8">
    <location>
        <begin position="178"/>
        <end position="206"/>
    </location>
</feature>
<dbReference type="Gene3D" id="1.10.3470.10">
    <property type="entry name" value="ABC transporter involved in vitamin B12 uptake, BtuC"/>
    <property type="match status" value="1"/>
</dbReference>
<feature type="transmembrane region" description="Helical" evidence="8">
    <location>
        <begin position="303"/>
        <end position="322"/>
    </location>
</feature>
<dbReference type="OrthoDB" id="57034at2157"/>
<reference evidence="9 10" key="1">
    <citation type="submission" date="2017-08" db="EMBL/GenBank/DDBJ databases">
        <title>Resequencing and Reannotation of the genome of Pyrococcus furiosus type strain DSM3638.</title>
        <authorList>
            <person name="Reichelt R.M."/>
            <person name="Bunk B."/>
        </authorList>
    </citation>
    <scope>NUCLEOTIDE SEQUENCE [LARGE SCALE GENOMIC DNA]</scope>
    <source>
        <strain evidence="9 10">DSM 3638</strain>
    </source>
</reference>
<evidence type="ECO:0000256" key="6">
    <source>
        <dbReference type="ARBA" id="ARBA00022989"/>
    </source>
</evidence>
<dbReference type="Proteomes" id="UP000324354">
    <property type="component" value="Chromosome"/>
</dbReference>
<keyword evidence="7 8" id="KW-0472">Membrane</keyword>
<dbReference type="GO" id="GO:0022857">
    <property type="term" value="F:transmembrane transporter activity"/>
    <property type="evidence" value="ECO:0007669"/>
    <property type="project" value="InterPro"/>
</dbReference>
<dbReference type="GeneID" id="41712305"/>
<feature type="transmembrane region" description="Helical" evidence="8">
    <location>
        <begin position="65"/>
        <end position="85"/>
    </location>
</feature>
<dbReference type="RefSeq" id="WP_011011620.1">
    <property type="nucleotide sequence ID" value="NC_003413.1"/>
</dbReference>
<evidence type="ECO:0000256" key="7">
    <source>
        <dbReference type="ARBA" id="ARBA00023136"/>
    </source>
</evidence>
<evidence type="ECO:0000256" key="8">
    <source>
        <dbReference type="SAM" id="Phobius"/>
    </source>
</evidence>
<dbReference type="InterPro" id="IPR000522">
    <property type="entry name" value="ABC_transptr_permease_BtuC"/>
</dbReference>
<feature type="transmembrane region" description="Helical" evidence="8">
    <location>
        <begin position="280"/>
        <end position="297"/>
    </location>
</feature>
<keyword evidence="6 8" id="KW-1133">Transmembrane helix</keyword>
<dbReference type="AlphaFoldDB" id="A0A5C0XMF5"/>
<dbReference type="EMBL" id="CP023154">
    <property type="protein sequence ID" value="QEK78216.1"/>
    <property type="molecule type" value="Genomic_DNA"/>
</dbReference>
<organism evidence="9 10">
    <name type="scientific">Pyrococcus furiosus (strain ATCC 43587 / DSM 3638 / JCM 8422 / Vc1)</name>
    <dbReference type="NCBI Taxonomy" id="186497"/>
    <lineage>
        <taxon>Archaea</taxon>
        <taxon>Methanobacteriati</taxon>
        <taxon>Methanobacteriota</taxon>
        <taxon>Thermococci</taxon>
        <taxon>Thermococcales</taxon>
        <taxon>Thermococcaceae</taxon>
        <taxon>Pyrococcus</taxon>
    </lineage>
</organism>
<evidence type="ECO:0000256" key="3">
    <source>
        <dbReference type="ARBA" id="ARBA00022448"/>
    </source>
</evidence>
<dbReference type="CDD" id="cd06550">
    <property type="entry name" value="TM_ABC_iron-siderophores_like"/>
    <property type="match status" value="1"/>
</dbReference>
<dbReference type="FunFam" id="1.10.3470.10:FF:000001">
    <property type="entry name" value="Vitamin B12 ABC transporter permease BtuC"/>
    <property type="match status" value="1"/>
</dbReference>
<keyword evidence="3" id="KW-0813">Transport</keyword>
<dbReference type="Pfam" id="PF01032">
    <property type="entry name" value="FecCD"/>
    <property type="match status" value="1"/>
</dbReference>